<evidence type="ECO:0000313" key="3">
    <source>
        <dbReference type="EMBL" id="RFC53092.1"/>
    </source>
</evidence>
<organism evidence="3 4">
    <name type="scientific">Brumimicrobium aurantiacum</name>
    <dbReference type="NCBI Taxonomy" id="1737063"/>
    <lineage>
        <taxon>Bacteria</taxon>
        <taxon>Pseudomonadati</taxon>
        <taxon>Bacteroidota</taxon>
        <taxon>Flavobacteriia</taxon>
        <taxon>Flavobacteriales</taxon>
        <taxon>Crocinitomicaceae</taxon>
        <taxon>Brumimicrobium</taxon>
    </lineage>
</organism>
<keyword evidence="4" id="KW-1185">Reference proteome</keyword>
<proteinExistence type="predicted"/>
<dbReference type="NCBIfam" id="TIGR04183">
    <property type="entry name" value="Por_Secre_tail"/>
    <property type="match status" value="1"/>
</dbReference>
<name>A0A3E1EUA7_9FLAO</name>
<gene>
    <name evidence="3" type="ORF">DXU93_14860</name>
</gene>
<sequence>MKPGIRNTDMDIVDEMTLGFTGVAGFHLWNGRAEHTANYIELWKNTFRAQNHMNGDDVISTLSDNWGDWSHGMEKSKLFIVTLNDNVDAIEHQYYLSSNKEKAIGYVRNRTYNVHTKRVNSDCDLDFGDIEPIDDLENIKWNDNRLPINRRLDLVGLNSSEEYTIDYYSFRTGNYISTQCDETNNNGELRLKYPDLNTSINPLNPVIWYVVYQQNCNSSIVQQNNIEEYEEELNPTQILNNNINGEQVLNVYPNPFNNFISIQSIKKDQLILKSIEGKVIDNYKIDNGLTRVNTAALTSGMYILTFINQNRSFKLIKL</sequence>
<evidence type="ECO:0000256" key="1">
    <source>
        <dbReference type="ARBA" id="ARBA00022729"/>
    </source>
</evidence>
<dbReference type="OrthoDB" id="9799980at2"/>
<dbReference type="AlphaFoldDB" id="A0A3E1EUA7"/>
<dbReference type="RefSeq" id="WP_116882090.1">
    <property type="nucleotide sequence ID" value="NZ_QURB01000017.1"/>
</dbReference>
<evidence type="ECO:0000313" key="4">
    <source>
        <dbReference type="Proteomes" id="UP000257127"/>
    </source>
</evidence>
<dbReference type="Pfam" id="PF18962">
    <property type="entry name" value="Por_Secre_tail"/>
    <property type="match status" value="1"/>
</dbReference>
<keyword evidence="1" id="KW-0732">Signal</keyword>
<feature type="domain" description="Secretion system C-terminal sorting" evidence="2">
    <location>
        <begin position="251"/>
        <end position="313"/>
    </location>
</feature>
<protein>
    <submittedName>
        <fullName evidence="3">T9SS C-terminal target domain-containing protein</fullName>
    </submittedName>
</protein>
<evidence type="ECO:0000259" key="2">
    <source>
        <dbReference type="Pfam" id="PF18962"/>
    </source>
</evidence>
<dbReference type="EMBL" id="QURB01000017">
    <property type="protein sequence ID" value="RFC53092.1"/>
    <property type="molecule type" value="Genomic_DNA"/>
</dbReference>
<dbReference type="Proteomes" id="UP000257127">
    <property type="component" value="Unassembled WGS sequence"/>
</dbReference>
<reference evidence="3 4" key="1">
    <citation type="submission" date="2018-08" db="EMBL/GenBank/DDBJ databases">
        <title>The draft genome squence of Brumimicrobium sp. N62.</title>
        <authorList>
            <person name="Du Z.-J."/>
            <person name="Luo H.-R."/>
        </authorList>
    </citation>
    <scope>NUCLEOTIDE SEQUENCE [LARGE SCALE GENOMIC DNA]</scope>
    <source>
        <strain evidence="3 4">N62</strain>
    </source>
</reference>
<accession>A0A3E1EUA7</accession>
<comment type="caution">
    <text evidence="3">The sequence shown here is derived from an EMBL/GenBank/DDBJ whole genome shotgun (WGS) entry which is preliminary data.</text>
</comment>
<dbReference type="InterPro" id="IPR026444">
    <property type="entry name" value="Secre_tail"/>
</dbReference>